<dbReference type="Pfam" id="PF17820">
    <property type="entry name" value="PDZ_6"/>
    <property type="match status" value="1"/>
</dbReference>
<dbReference type="Gene3D" id="2.40.70.10">
    <property type="entry name" value="Acid Proteases"/>
    <property type="match status" value="2"/>
</dbReference>
<proteinExistence type="predicted"/>
<sequence length="435" mass="50001">MMFTTFYSLAQNNFSLINGVKKQTISFKLLSNLIVFPIEVNGRKLNFILDSGVGRTILFNISNKDSLQLKNVKKIKLKGLGSEDSVDAILSKGNIFKFKKISSTNQNLYLIFDDSFDLSSKLGITIHGIIGYEILKDFIVKINYGAKRMTFYNSDVYTYKTCRKCEIFNLKFYKNKPFIEVGVKLNLISNKITPVKLLIDSGGSDAMWLFEKSHPNIKVPKKYFIDFLGEGLSGSIYGKRSIIKGIVIGKFELKNPTVSFPDSLSIVHARQFKGRNGSLGANILKRFVVTFDYKNNQIMLKRTSSFKDPFRYNMSGIELVHNGKLLVREQNFTTYSFSTNQGTVKQDETIKEFNYKYTFKPSYKIHLLRNDSPAQRAGLLPGDIVIKINGKYTYDLKLEEIVEKFYQKQNKKITLIIERNGKNYEYIFFLENLLK</sequence>
<evidence type="ECO:0000313" key="2">
    <source>
        <dbReference type="EMBL" id="AMC12180.1"/>
    </source>
</evidence>
<reference evidence="2 3" key="2">
    <citation type="journal article" date="2016" name="Int. J. Syst. Evol. Microbiol.">
        <title>Lutibacter profundi sp. nov., isolated from a deep-sea hydrothermal system on the Arctic Mid-Ocean Ridge and emended description of the genus Lutibacter.</title>
        <authorList>
            <person name="Le Moine Bauer S."/>
            <person name="Roalkvam I."/>
            <person name="Steen I.H."/>
            <person name="Dahle H."/>
        </authorList>
    </citation>
    <scope>NUCLEOTIDE SEQUENCE [LARGE SCALE GENOMIC DNA]</scope>
    <source>
        <strain evidence="2 3">LP1</strain>
    </source>
</reference>
<evidence type="ECO:0000259" key="1">
    <source>
        <dbReference type="SMART" id="SM00228"/>
    </source>
</evidence>
<dbReference type="PATRIC" id="fig|1622118.3.peg.716"/>
<dbReference type="SUPFAM" id="SSF50156">
    <property type="entry name" value="PDZ domain-like"/>
    <property type="match status" value="1"/>
</dbReference>
<accession>A0A0X8G8S9</accession>
<gene>
    <name evidence="2" type="ORF">Lupro_03370</name>
</gene>
<dbReference type="STRING" id="1622118.Lupro_03370"/>
<dbReference type="InterPro" id="IPR041489">
    <property type="entry name" value="PDZ_6"/>
</dbReference>
<evidence type="ECO:0000313" key="3">
    <source>
        <dbReference type="Proteomes" id="UP000059672"/>
    </source>
</evidence>
<dbReference type="InterPro" id="IPR021109">
    <property type="entry name" value="Peptidase_aspartic_dom_sf"/>
</dbReference>
<dbReference type="Gene3D" id="2.30.42.10">
    <property type="match status" value="1"/>
</dbReference>
<protein>
    <recommendedName>
        <fullName evidence="1">PDZ domain-containing protein</fullName>
    </recommendedName>
</protein>
<dbReference type="InterPro" id="IPR036034">
    <property type="entry name" value="PDZ_sf"/>
</dbReference>
<dbReference type="EMBL" id="CP013355">
    <property type="protein sequence ID" value="AMC12180.1"/>
    <property type="molecule type" value="Genomic_DNA"/>
</dbReference>
<keyword evidence="3" id="KW-1185">Reference proteome</keyword>
<reference evidence="3" key="1">
    <citation type="submission" date="2015-12" db="EMBL/GenBank/DDBJ databases">
        <title>Complete genome sequence of Lutibacter profundus strain LP1.</title>
        <authorList>
            <person name="Wissuwa J."/>
            <person name="Le Moine Bauer S."/>
            <person name="Stokke R."/>
            <person name="Dahle H."/>
            <person name="Steen I.H."/>
        </authorList>
    </citation>
    <scope>NUCLEOTIDE SEQUENCE [LARGE SCALE GENOMIC DNA]</scope>
    <source>
        <strain evidence="3">LP1</strain>
    </source>
</reference>
<dbReference type="Proteomes" id="UP000059672">
    <property type="component" value="Chromosome"/>
</dbReference>
<dbReference type="KEGG" id="lut:Lupro_03370"/>
<organism evidence="2 3">
    <name type="scientific">Lutibacter profundi</name>
    <dbReference type="NCBI Taxonomy" id="1622118"/>
    <lineage>
        <taxon>Bacteria</taxon>
        <taxon>Pseudomonadati</taxon>
        <taxon>Bacteroidota</taxon>
        <taxon>Flavobacteriia</taxon>
        <taxon>Flavobacteriales</taxon>
        <taxon>Flavobacteriaceae</taxon>
        <taxon>Lutibacter</taxon>
    </lineage>
</organism>
<dbReference type="Pfam" id="PF13650">
    <property type="entry name" value="Asp_protease_2"/>
    <property type="match status" value="1"/>
</dbReference>
<name>A0A0X8G8S9_9FLAO</name>
<dbReference type="SMART" id="SM00228">
    <property type="entry name" value="PDZ"/>
    <property type="match status" value="1"/>
</dbReference>
<dbReference type="AlphaFoldDB" id="A0A0X8G8S9"/>
<dbReference type="InterPro" id="IPR001478">
    <property type="entry name" value="PDZ"/>
</dbReference>
<feature type="domain" description="PDZ" evidence="1">
    <location>
        <begin position="313"/>
        <end position="421"/>
    </location>
</feature>
<dbReference type="OrthoDB" id="3521766at2"/>